<name>A0A5S9XQC6_ARATH</name>
<dbReference type="AlphaFoldDB" id="A0A5S9XQC6"/>
<protein>
    <submittedName>
        <fullName evidence="1">Uncharacterized protein</fullName>
    </submittedName>
</protein>
<gene>
    <name evidence="1" type="ORF">C24_LOCUS17298</name>
</gene>
<proteinExistence type="predicted"/>
<dbReference type="Proteomes" id="UP000434276">
    <property type="component" value="Unassembled WGS sequence"/>
</dbReference>
<reference evidence="1 2" key="1">
    <citation type="submission" date="2019-12" db="EMBL/GenBank/DDBJ databases">
        <authorList>
            <person name="Jiao W.-B."/>
            <person name="Schneeberger K."/>
        </authorList>
    </citation>
    <scope>NUCLEOTIDE SEQUENCE [LARGE SCALE GENOMIC DNA]</scope>
    <source>
        <strain evidence="2">cv. C24</strain>
    </source>
</reference>
<accession>A0A5S9XQC6</accession>
<dbReference type="EMBL" id="CACSHJ010000095">
    <property type="protein sequence ID" value="CAA0394030.1"/>
    <property type="molecule type" value="Genomic_DNA"/>
</dbReference>
<dbReference type="OrthoDB" id="10276398at2759"/>
<evidence type="ECO:0000313" key="2">
    <source>
        <dbReference type="Proteomes" id="UP000434276"/>
    </source>
</evidence>
<organism evidence="1 2">
    <name type="scientific">Arabidopsis thaliana</name>
    <name type="common">Mouse-ear cress</name>
    <dbReference type="NCBI Taxonomy" id="3702"/>
    <lineage>
        <taxon>Eukaryota</taxon>
        <taxon>Viridiplantae</taxon>
        <taxon>Streptophyta</taxon>
        <taxon>Embryophyta</taxon>
        <taxon>Tracheophyta</taxon>
        <taxon>Spermatophyta</taxon>
        <taxon>Magnoliopsida</taxon>
        <taxon>eudicotyledons</taxon>
        <taxon>Gunneridae</taxon>
        <taxon>Pentapetalae</taxon>
        <taxon>rosids</taxon>
        <taxon>malvids</taxon>
        <taxon>Brassicales</taxon>
        <taxon>Brassicaceae</taxon>
        <taxon>Camelineae</taxon>
        <taxon>Arabidopsis</taxon>
    </lineage>
</organism>
<evidence type="ECO:0000313" key="1">
    <source>
        <dbReference type="EMBL" id="CAA0394030.1"/>
    </source>
</evidence>
<sequence length="69" mass="8243">MSSFSFLVYFLPFIVTKMSQSPLSQSYHEFTVVSPYLSCFGIEECLFYLYFKLYDFCVILLCTWFDLNE</sequence>